<protein>
    <recommendedName>
        <fullName evidence="3">Transposase</fullName>
    </recommendedName>
</protein>
<sequence>MSKEEIKDIKKLKRYIFEIFDCENIDLAKNKLNELKKITKDMKNVISRILNEFIKPYFKNLTYAIENRNIAFTSNKIENLFQKVFPKSIKKRMKTKYGVLNRFELKLEYWNDNNKV</sequence>
<comment type="caution">
    <text evidence="1">The sequence shown here is derived from an EMBL/GenBank/DDBJ whole genome shotgun (WGS) entry which is preliminary data.</text>
</comment>
<organism evidence="1 2">
    <name type="scientific">Methanosphaera cuniculi</name>
    <dbReference type="NCBI Taxonomy" id="1077256"/>
    <lineage>
        <taxon>Archaea</taxon>
        <taxon>Methanobacteriati</taxon>
        <taxon>Methanobacteriota</taxon>
        <taxon>Methanomada group</taxon>
        <taxon>Methanobacteria</taxon>
        <taxon>Methanobacteriales</taxon>
        <taxon>Methanobacteriaceae</taxon>
        <taxon>Methanosphaera</taxon>
    </lineage>
</organism>
<dbReference type="RefSeq" id="WP_245837658.1">
    <property type="nucleotide sequence ID" value="NZ_LMVN01000023.1"/>
</dbReference>
<evidence type="ECO:0008006" key="3">
    <source>
        <dbReference type="Google" id="ProtNLM"/>
    </source>
</evidence>
<reference evidence="1 2" key="1">
    <citation type="submission" date="2016-04" db="EMBL/GenBank/DDBJ databases">
        <title>Genome sequence of Methanosphaera cuniculi DSM 4103.</title>
        <authorList>
            <person name="Poehlein A."/>
            <person name="Seedorf H."/>
            <person name="Daniel R."/>
        </authorList>
    </citation>
    <scope>NUCLEOTIDE SEQUENCE [LARGE SCALE GENOMIC DNA]</scope>
    <source>
        <strain evidence="1 2">DSM 4103</strain>
    </source>
</reference>
<dbReference type="AlphaFoldDB" id="A0A2V2BSZ8"/>
<dbReference type="Proteomes" id="UP000246004">
    <property type="component" value="Unassembled WGS sequence"/>
</dbReference>
<dbReference type="EMBL" id="LWMS01000012">
    <property type="protein sequence ID" value="PWL08568.1"/>
    <property type="molecule type" value="Genomic_DNA"/>
</dbReference>
<proteinExistence type="predicted"/>
<gene>
    <name evidence="1" type="ORF">MSCUN_05470</name>
</gene>
<accession>A0A2V2BSZ8</accession>
<evidence type="ECO:0000313" key="2">
    <source>
        <dbReference type="Proteomes" id="UP000246004"/>
    </source>
</evidence>
<name>A0A2V2BSZ8_9EURY</name>
<evidence type="ECO:0000313" key="1">
    <source>
        <dbReference type="EMBL" id="PWL08568.1"/>
    </source>
</evidence>